<name>A0A7X0VXC6_9BACL</name>
<accession>A0A7X0VXC6</accession>
<organism evidence="2 3">
    <name type="scientific">Cohnella zeiphila</name>
    <dbReference type="NCBI Taxonomy" id="2761120"/>
    <lineage>
        <taxon>Bacteria</taxon>
        <taxon>Bacillati</taxon>
        <taxon>Bacillota</taxon>
        <taxon>Bacilli</taxon>
        <taxon>Bacillales</taxon>
        <taxon>Paenibacillaceae</taxon>
        <taxon>Cohnella</taxon>
    </lineage>
</organism>
<evidence type="ECO:0000259" key="1">
    <source>
        <dbReference type="PROSITE" id="PS51272"/>
    </source>
</evidence>
<dbReference type="Pfam" id="PF00395">
    <property type="entry name" value="SLH"/>
    <property type="match status" value="1"/>
</dbReference>
<dbReference type="AlphaFoldDB" id="A0A7X0VXC6"/>
<dbReference type="EMBL" id="JACJVO010000032">
    <property type="protein sequence ID" value="MBB6734139.1"/>
    <property type="molecule type" value="Genomic_DNA"/>
</dbReference>
<feature type="domain" description="SLH" evidence="1">
    <location>
        <begin position="45"/>
        <end position="92"/>
    </location>
</feature>
<dbReference type="PROSITE" id="PS51272">
    <property type="entry name" value="SLH"/>
    <property type="match status" value="1"/>
</dbReference>
<dbReference type="Proteomes" id="UP000564644">
    <property type="component" value="Unassembled WGS sequence"/>
</dbReference>
<reference evidence="2 3" key="1">
    <citation type="submission" date="2020-08" db="EMBL/GenBank/DDBJ databases">
        <title>Cohnella phylogeny.</title>
        <authorList>
            <person name="Dunlap C."/>
        </authorList>
    </citation>
    <scope>NUCLEOTIDE SEQUENCE [LARGE SCALE GENOMIC DNA]</scope>
    <source>
        <strain evidence="2 3">CBP 2801</strain>
    </source>
</reference>
<comment type="caution">
    <text evidence="2">The sequence shown here is derived from an EMBL/GenBank/DDBJ whole genome shotgun (WGS) entry which is preliminary data.</text>
</comment>
<proteinExistence type="predicted"/>
<evidence type="ECO:0000313" key="3">
    <source>
        <dbReference type="Proteomes" id="UP000564644"/>
    </source>
</evidence>
<dbReference type="RefSeq" id="WP_185131789.1">
    <property type="nucleotide sequence ID" value="NZ_JACJVO010000032.1"/>
</dbReference>
<evidence type="ECO:0000313" key="2">
    <source>
        <dbReference type="EMBL" id="MBB6734139.1"/>
    </source>
</evidence>
<sequence length="92" mass="10066">MKSAKDDGRYYELNLVDYEIFREYLKQAGKVNNAVEGRIAEAKSAAGAAFADIAGDPHEDAIRQAAEKGIALGYEDGLFRSASEVTRAERQP</sequence>
<gene>
    <name evidence="2" type="ORF">H7C18_24760</name>
</gene>
<keyword evidence="3" id="KW-1185">Reference proteome</keyword>
<protein>
    <submittedName>
        <fullName evidence="2">S-layer homology domain-containing protein</fullName>
    </submittedName>
</protein>
<dbReference type="InterPro" id="IPR001119">
    <property type="entry name" value="SLH_dom"/>
</dbReference>